<evidence type="ECO:0000313" key="2">
    <source>
        <dbReference type="EMBL" id="KAF2146454.1"/>
    </source>
</evidence>
<reference evidence="2" key="1">
    <citation type="journal article" date="2020" name="Stud. Mycol.">
        <title>101 Dothideomycetes genomes: a test case for predicting lifestyles and emergence of pathogens.</title>
        <authorList>
            <person name="Haridas S."/>
            <person name="Albert R."/>
            <person name="Binder M."/>
            <person name="Bloem J."/>
            <person name="Labutti K."/>
            <person name="Salamov A."/>
            <person name="Andreopoulos B."/>
            <person name="Baker S."/>
            <person name="Barry K."/>
            <person name="Bills G."/>
            <person name="Bluhm B."/>
            <person name="Cannon C."/>
            <person name="Castanera R."/>
            <person name="Culley D."/>
            <person name="Daum C."/>
            <person name="Ezra D."/>
            <person name="Gonzalez J."/>
            <person name="Henrissat B."/>
            <person name="Kuo A."/>
            <person name="Liang C."/>
            <person name="Lipzen A."/>
            <person name="Lutzoni F."/>
            <person name="Magnuson J."/>
            <person name="Mondo S."/>
            <person name="Nolan M."/>
            <person name="Ohm R."/>
            <person name="Pangilinan J."/>
            <person name="Park H.-J."/>
            <person name="Ramirez L."/>
            <person name="Alfaro M."/>
            <person name="Sun H."/>
            <person name="Tritt A."/>
            <person name="Yoshinaga Y."/>
            <person name="Zwiers L.-H."/>
            <person name="Turgeon B."/>
            <person name="Goodwin S."/>
            <person name="Spatafora J."/>
            <person name="Crous P."/>
            <person name="Grigoriev I."/>
        </authorList>
    </citation>
    <scope>NUCLEOTIDE SEQUENCE</scope>
    <source>
        <strain evidence="2">CBS 121167</strain>
    </source>
</reference>
<evidence type="ECO:0000256" key="1">
    <source>
        <dbReference type="SAM" id="MobiDB-lite"/>
    </source>
</evidence>
<evidence type="ECO:0000313" key="3">
    <source>
        <dbReference type="Proteomes" id="UP000799438"/>
    </source>
</evidence>
<feature type="compositionally biased region" description="Basic and acidic residues" evidence="1">
    <location>
        <begin position="11"/>
        <end position="44"/>
    </location>
</feature>
<name>A0A6A6BT86_9PEZI</name>
<keyword evidence="3" id="KW-1185">Reference proteome</keyword>
<feature type="compositionally biased region" description="Low complexity" evidence="1">
    <location>
        <begin position="47"/>
        <end position="63"/>
    </location>
</feature>
<sequence>MRPAQPARPHNNKEAKSMEAGVEAKAKKAGEADHRRTAVDDAHVHGPCRAGRAPPRGPANQGRRAAKPCDTSDGKLDVSAARPSQLLDPCCCSAPVQCVFPGPRWRGFRNGGRERAVAKAWAWSCACAGGICADRLDLYWARRWLRWRFFIRYQSLLPT</sequence>
<dbReference type="AlphaFoldDB" id="A0A6A6BT86"/>
<dbReference type="Proteomes" id="UP000799438">
    <property type="component" value="Unassembled WGS sequence"/>
</dbReference>
<dbReference type="RefSeq" id="XP_033402163.1">
    <property type="nucleotide sequence ID" value="XM_033546995.1"/>
</dbReference>
<proteinExistence type="predicted"/>
<dbReference type="EMBL" id="ML995475">
    <property type="protein sequence ID" value="KAF2146454.1"/>
    <property type="molecule type" value="Genomic_DNA"/>
</dbReference>
<protein>
    <submittedName>
        <fullName evidence="2">Uncharacterized protein</fullName>
    </submittedName>
</protein>
<organism evidence="2 3">
    <name type="scientific">Aplosporella prunicola CBS 121167</name>
    <dbReference type="NCBI Taxonomy" id="1176127"/>
    <lineage>
        <taxon>Eukaryota</taxon>
        <taxon>Fungi</taxon>
        <taxon>Dikarya</taxon>
        <taxon>Ascomycota</taxon>
        <taxon>Pezizomycotina</taxon>
        <taxon>Dothideomycetes</taxon>
        <taxon>Dothideomycetes incertae sedis</taxon>
        <taxon>Botryosphaeriales</taxon>
        <taxon>Aplosporellaceae</taxon>
        <taxon>Aplosporella</taxon>
    </lineage>
</organism>
<accession>A0A6A6BT86</accession>
<gene>
    <name evidence="2" type="ORF">K452DRAFT_65852</name>
</gene>
<dbReference type="GeneID" id="54304502"/>
<feature type="region of interest" description="Disordered" evidence="1">
    <location>
        <begin position="1"/>
        <end position="74"/>
    </location>
</feature>